<dbReference type="InterPro" id="IPR054722">
    <property type="entry name" value="PolX-like_BBD"/>
</dbReference>
<keyword evidence="5" id="KW-0695">RNA-directed DNA polymerase</keyword>
<reference evidence="5 6" key="1">
    <citation type="submission" date="2014-09" db="EMBL/GenBank/DDBJ databases">
        <authorList>
            <person name="Magalhaes I.L.F."/>
            <person name="Oliveira U."/>
            <person name="Santos F.R."/>
            <person name="Vidigal T.H.D.A."/>
            <person name="Brescovit A.D."/>
            <person name="Santos A.J."/>
        </authorList>
    </citation>
    <scope>NUCLEOTIDE SEQUENCE [LARGE SCALE GENOMIC DNA]</scope>
</reference>
<feature type="region of interest" description="Disordered" evidence="1">
    <location>
        <begin position="631"/>
        <end position="664"/>
    </location>
</feature>
<dbReference type="OrthoDB" id="7691805at2759"/>
<evidence type="ECO:0000256" key="1">
    <source>
        <dbReference type="SAM" id="MobiDB-lite"/>
    </source>
</evidence>
<dbReference type="EMBL" id="CCYA01000248">
    <property type="protein sequence ID" value="CEH14805.1"/>
    <property type="molecule type" value="Genomic_DNA"/>
</dbReference>
<feature type="compositionally biased region" description="Basic and acidic residues" evidence="1">
    <location>
        <begin position="1"/>
        <end position="11"/>
    </location>
</feature>
<dbReference type="GO" id="GO:0003964">
    <property type="term" value="F:RNA-directed DNA polymerase activity"/>
    <property type="evidence" value="ECO:0007669"/>
    <property type="project" value="UniProtKB-KW"/>
</dbReference>
<evidence type="ECO:0000259" key="4">
    <source>
        <dbReference type="Pfam" id="PF25597"/>
    </source>
</evidence>
<feature type="region of interest" description="Disordered" evidence="1">
    <location>
        <begin position="747"/>
        <end position="811"/>
    </location>
</feature>
<dbReference type="InterPro" id="IPR057670">
    <property type="entry name" value="SH3_retrovirus"/>
</dbReference>
<name>A0A0P1BF57_9BASI</name>
<feature type="domain" description="GAG-pre-integrase" evidence="2">
    <location>
        <begin position="532"/>
        <end position="602"/>
    </location>
</feature>
<sequence>MPGLERVDRKKAGPSTNTPSHCPIESPLHLPHNELWYTKLLTPSCLCADTMNLDLEYVTSASEAAAGSSSSWRLPKLTNNYANWARLVRFALVDKQLWGFIDGTEKFPDRDTCTVSESVPAAEVRDEQGEVINKGEKNRLVRKPNPDELALIVLKWRKDDNHVRHILATTLSGSDLAAATDTETARQLWDVIKARHQGAGLLIQVRAKANFYKSERARSKKLDTYVDRVHEDYRQLVSMGVNVKDEDCIAVLISGMGDEYRSLIQAFNSRRLEDLKLVDVEALLRDQAGLDAHHKKTLTNDLVLAATDGNADHRPKCTHCRRTGHTVKRCFLKFPELRPAGKRKEPPTPTATTTAAEMRQPTRFGMAFSAQVPQEDFGDGSATEDTTDPVEFSFLNIVCAPTVSSPSKVAQTRIACVDSGATSHVCNKESMLHNIRPLKSPHPVVVGDGAVVNVGYVGTLFLRPWISDEVLEVRNVLYDARFSGTLLSHGLIGDAGFEIRTYSDECRIYTDSRHGRSSRLVITGVREKSGDRLYYLDADIVPPPQPSMLNATMDQDTNTALWHARVGHLGPETMRRFTSVNDNCNMSYTPSQIPCNICQDAKNIRLPFGKEGLGRKEAVLERVHCDLGSINESLSPPQVGSPTGIQGLAPSDRNQAQRKTQGVPFRQRRNFDASRLRVWGCRASVLDDQPGRSFTLAPPGLAAVFVGYAPSHHAYRFWIPSQRKIIISRNATFNEFVVPDAVPLITGTPSIPQPIPKRPADDGAASSDDEEILEVRREDDNGNVQSVDFHNDKPPNPPPPARPSRQIRPPAWTRNYVPSAARTLVDIDRVNAIGDVLVPKTYEEALRSPQREEWVQAMDNEVQSLIDGQVFTSETDHPDARITGTKWVYALKIGEHGEILRFKARVVAKGYLQTEGVDRLR</sequence>
<feature type="region of interest" description="Disordered" evidence="1">
    <location>
        <begin position="1"/>
        <end position="24"/>
    </location>
</feature>
<dbReference type="AlphaFoldDB" id="A0A0P1BF57"/>
<feature type="domain" description="Retrovirus-related Pol polyprotein from transposon TNT 1-94-like beta-barrel" evidence="3">
    <location>
        <begin position="417"/>
        <end position="496"/>
    </location>
</feature>
<dbReference type="Pfam" id="PF22936">
    <property type="entry name" value="Pol_BBD"/>
    <property type="match status" value="1"/>
</dbReference>
<dbReference type="STRING" id="401625.A0A0P1BF57"/>
<dbReference type="Proteomes" id="UP000054845">
    <property type="component" value="Unassembled WGS sequence"/>
</dbReference>
<evidence type="ECO:0000259" key="2">
    <source>
        <dbReference type="Pfam" id="PF13976"/>
    </source>
</evidence>
<dbReference type="Pfam" id="PF13976">
    <property type="entry name" value="gag_pre-integrs"/>
    <property type="match status" value="1"/>
</dbReference>
<dbReference type="InterPro" id="IPR025724">
    <property type="entry name" value="GAG-pre-integrase_dom"/>
</dbReference>
<dbReference type="PANTHER" id="PTHR47481">
    <property type="match status" value="1"/>
</dbReference>
<evidence type="ECO:0000313" key="5">
    <source>
        <dbReference type="EMBL" id="CEH14805.1"/>
    </source>
</evidence>
<keyword evidence="5" id="KW-0808">Transferase</keyword>
<evidence type="ECO:0000259" key="3">
    <source>
        <dbReference type="Pfam" id="PF22936"/>
    </source>
</evidence>
<proteinExistence type="predicted"/>
<accession>A0A0P1BF57</accession>
<dbReference type="Pfam" id="PF14223">
    <property type="entry name" value="Retrotran_gag_2"/>
    <property type="match status" value="1"/>
</dbReference>
<dbReference type="PANTHER" id="PTHR47481:SF30">
    <property type="entry name" value="CCHC-TYPE DOMAIN-CONTAINING PROTEIN"/>
    <property type="match status" value="1"/>
</dbReference>
<keyword evidence="6" id="KW-1185">Reference proteome</keyword>
<dbReference type="Pfam" id="PF25597">
    <property type="entry name" value="SH3_retrovirus"/>
    <property type="match status" value="1"/>
</dbReference>
<protein>
    <submittedName>
        <fullName evidence="5">FOG: Transposon-encoded proteins with TYA, reverse transcriptase, integrase domains in various combinations</fullName>
    </submittedName>
</protein>
<keyword evidence="5" id="KW-0548">Nucleotidyltransferase</keyword>
<feature type="compositionally biased region" description="Polar residues" evidence="1">
    <location>
        <begin position="631"/>
        <end position="644"/>
    </location>
</feature>
<feature type="domain" description="Retroviral polymerase SH3-like" evidence="4">
    <location>
        <begin position="681"/>
        <end position="737"/>
    </location>
</feature>
<organism evidence="5 6">
    <name type="scientific">Ceraceosorus bombacis</name>
    <dbReference type="NCBI Taxonomy" id="401625"/>
    <lineage>
        <taxon>Eukaryota</taxon>
        <taxon>Fungi</taxon>
        <taxon>Dikarya</taxon>
        <taxon>Basidiomycota</taxon>
        <taxon>Ustilaginomycotina</taxon>
        <taxon>Exobasidiomycetes</taxon>
        <taxon>Ceraceosorales</taxon>
        <taxon>Ceraceosoraceae</taxon>
        <taxon>Ceraceosorus</taxon>
    </lineage>
</organism>
<evidence type="ECO:0000313" key="6">
    <source>
        <dbReference type="Proteomes" id="UP000054845"/>
    </source>
</evidence>